<name>A0A377MUG9_ECOLX</name>
<dbReference type="GO" id="GO:0003723">
    <property type="term" value="F:RNA binding"/>
    <property type="evidence" value="ECO:0007669"/>
    <property type="project" value="InterPro"/>
</dbReference>
<dbReference type="AlphaFoldDB" id="A0A377MUG9"/>
<dbReference type="InterPro" id="IPR018669">
    <property type="entry name" value="Toxin_HigB"/>
</dbReference>
<dbReference type="RefSeq" id="WP_000266200.1">
    <property type="nucleotide sequence ID" value="NZ_CAIZUK010000016.1"/>
</dbReference>
<reference evidence="1" key="2">
    <citation type="submission" date="2021-03" db="EMBL/GenBank/DDBJ databases">
        <authorList>
            <consortium name="NCBI Pathogen Detection Project"/>
        </authorList>
    </citation>
    <scope>NUCLEOTIDE SEQUENCE</scope>
    <source>
        <strain evidence="1">ST-87-5</strain>
    </source>
</reference>
<protein>
    <submittedName>
        <fullName evidence="1">Cytoplasmic protein</fullName>
    </submittedName>
</protein>
<evidence type="ECO:0000313" key="1">
    <source>
        <dbReference type="EMBL" id="HBA4247942.1"/>
    </source>
</evidence>
<dbReference type="Pfam" id="PF09907">
    <property type="entry name" value="HigB_toxin"/>
    <property type="match status" value="1"/>
</dbReference>
<dbReference type="GO" id="GO:0110001">
    <property type="term" value="C:toxin-antitoxin complex"/>
    <property type="evidence" value="ECO:0007669"/>
    <property type="project" value="InterPro"/>
</dbReference>
<comment type="caution">
    <text evidence="1">The sequence shown here is derived from an EMBL/GenBank/DDBJ whole genome shotgun (WGS) entry which is preliminary data.</text>
</comment>
<reference evidence="1" key="1">
    <citation type="journal article" date="2018" name="Genome Biol.">
        <title>SKESA: strategic k-mer extension for scrupulous assemblies.</title>
        <authorList>
            <person name="Souvorov A."/>
            <person name="Agarwala R."/>
            <person name="Lipman D.J."/>
        </authorList>
    </citation>
    <scope>NUCLEOTIDE SEQUENCE</scope>
    <source>
        <strain evidence="1">ST-87-5</strain>
    </source>
</reference>
<gene>
    <name evidence="1" type="ORF">J5U05_003101</name>
</gene>
<accession>A0A377MUG9</accession>
<dbReference type="EMBL" id="DADRWU010000029">
    <property type="protein sequence ID" value="HBA4247942.1"/>
    <property type="molecule type" value="Genomic_DNA"/>
</dbReference>
<organism evidence="1">
    <name type="scientific">Escherichia coli</name>
    <dbReference type="NCBI Taxonomy" id="562"/>
    <lineage>
        <taxon>Bacteria</taxon>
        <taxon>Pseudomonadati</taxon>
        <taxon>Pseudomonadota</taxon>
        <taxon>Gammaproteobacteria</taxon>
        <taxon>Enterobacterales</taxon>
        <taxon>Enterobacteriaceae</taxon>
        <taxon>Escherichia</taxon>
    </lineage>
</organism>
<proteinExistence type="predicted"/>
<dbReference type="GO" id="GO:0004519">
    <property type="term" value="F:endonuclease activity"/>
    <property type="evidence" value="ECO:0007669"/>
    <property type="project" value="InterPro"/>
</dbReference>
<sequence length="113" mass="13734">MWLFTYYKEVKNIISKAPFEESARKYPNDALALQALYRVIKETDFSTPEEMRTAFPNLDNFKYRNKWYVLDVGGNNLRVIAYINFVNKRFFVKHITNHAEYDKLTRYYRENKE</sequence>
<dbReference type="Proteomes" id="UP000871786">
    <property type="component" value="Unassembled WGS sequence"/>
</dbReference>